<evidence type="ECO:0000313" key="2">
    <source>
        <dbReference type="Proteomes" id="UP001374535"/>
    </source>
</evidence>
<sequence length="120" mass="13973">MPIGEGQGVLAGYCGILATDGNLFPINFERWSGKTGMPNIYFLECFKQILQPRFCFRIAEANAQRYCKLTLGRKWATHRQNLWNEFLLTEWQVYHIVSSNKNGKTHYRSSHETRKALLFV</sequence>
<gene>
    <name evidence="1" type="ORF">V8G54_036265</name>
</gene>
<proteinExistence type="predicted"/>
<keyword evidence="2" id="KW-1185">Reference proteome</keyword>
<dbReference type="AlphaFoldDB" id="A0AAQ3MGF4"/>
<protein>
    <submittedName>
        <fullName evidence="1">Uncharacterized protein</fullName>
    </submittedName>
</protein>
<organism evidence="1 2">
    <name type="scientific">Vigna mungo</name>
    <name type="common">Black gram</name>
    <name type="synonym">Phaseolus mungo</name>
    <dbReference type="NCBI Taxonomy" id="3915"/>
    <lineage>
        <taxon>Eukaryota</taxon>
        <taxon>Viridiplantae</taxon>
        <taxon>Streptophyta</taxon>
        <taxon>Embryophyta</taxon>
        <taxon>Tracheophyta</taxon>
        <taxon>Spermatophyta</taxon>
        <taxon>Magnoliopsida</taxon>
        <taxon>eudicotyledons</taxon>
        <taxon>Gunneridae</taxon>
        <taxon>Pentapetalae</taxon>
        <taxon>rosids</taxon>
        <taxon>fabids</taxon>
        <taxon>Fabales</taxon>
        <taxon>Fabaceae</taxon>
        <taxon>Papilionoideae</taxon>
        <taxon>50 kb inversion clade</taxon>
        <taxon>NPAAA clade</taxon>
        <taxon>indigoferoid/millettioid clade</taxon>
        <taxon>Phaseoleae</taxon>
        <taxon>Vigna</taxon>
    </lineage>
</organism>
<accession>A0AAQ3MGF4</accession>
<dbReference type="EMBL" id="CP144690">
    <property type="protein sequence ID" value="WVY90751.1"/>
    <property type="molecule type" value="Genomic_DNA"/>
</dbReference>
<dbReference type="Proteomes" id="UP001374535">
    <property type="component" value="Chromosome 11"/>
</dbReference>
<reference evidence="1 2" key="1">
    <citation type="journal article" date="2023" name="Life. Sci Alliance">
        <title>Evolutionary insights into 3D genome organization and epigenetic landscape of Vigna mungo.</title>
        <authorList>
            <person name="Junaid A."/>
            <person name="Singh B."/>
            <person name="Bhatia S."/>
        </authorList>
    </citation>
    <scope>NUCLEOTIDE SEQUENCE [LARGE SCALE GENOMIC DNA]</scope>
    <source>
        <strain evidence="1">Urdbean</strain>
    </source>
</reference>
<name>A0AAQ3MGF4_VIGMU</name>
<evidence type="ECO:0000313" key="1">
    <source>
        <dbReference type="EMBL" id="WVY90751.1"/>
    </source>
</evidence>